<dbReference type="EMBL" id="NPDU01000001">
    <property type="protein sequence ID" value="PJZ63858.1"/>
    <property type="molecule type" value="Genomic_DNA"/>
</dbReference>
<dbReference type="RefSeq" id="WP_100785807.1">
    <property type="nucleotide sequence ID" value="NZ_NPDU01000001.1"/>
</dbReference>
<keyword evidence="5" id="KW-1185">Reference proteome</keyword>
<evidence type="ECO:0000256" key="1">
    <source>
        <dbReference type="ARBA" id="ARBA00022801"/>
    </source>
</evidence>
<name>A0A2M9YP61_9LEPT</name>
<feature type="domain" description="Serine aminopeptidase S33" evidence="2">
    <location>
        <begin position="71"/>
        <end position="223"/>
    </location>
</feature>
<dbReference type="SUPFAM" id="SSF53474">
    <property type="entry name" value="alpha/beta-Hydrolases"/>
    <property type="match status" value="1"/>
</dbReference>
<dbReference type="Gene3D" id="3.40.50.1820">
    <property type="entry name" value="alpha/beta hydrolase"/>
    <property type="match status" value="1"/>
</dbReference>
<accession>A0A2M9YP61</accession>
<evidence type="ECO:0000313" key="4">
    <source>
        <dbReference type="EMBL" id="PJZ63858.1"/>
    </source>
</evidence>
<dbReference type="Pfam" id="PF12146">
    <property type="entry name" value="Hydrolase_4"/>
    <property type="match status" value="1"/>
</dbReference>
<proteinExistence type="predicted"/>
<evidence type="ECO:0000259" key="2">
    <source>
        <dbReference type="Pfam" id="PF12146"/>
    </source>
</evidence>
<dbReference type="PANTHER" id="PTHR43798:SF31">
    <property type="entry name" value="AB HYDROLASE SUPERFAMILY PROTEIN YCLE"/>
    <property type="match status" value="1"/>
</dbReference>
<evidence type="ECO:0000313" key="3">
    <source>
        <dbReference type="EMBL" id="PJZ53334.1"/>
    </source>
</evidence>
<keyword evidence="1" id="KW-0378">Hydrolase</keyword>
<dbReference type="GO" id="GO:0016787">
    <property type="term" value="F:hydrolase activity"/>
    <property type="evidence" value="ECO:0007669"/>
    <property type="project" value="UniProtKB-KW"/>
</dbReference>
<dbReference type="PANTHER" id="PTHR43798">
    <property type="entry name" value="MONOACYLGLYCEROL LIPASE"/>
    <property type="match status" value="1"/>
</dbReference>
<comment type="caution">
    <text evidence="3">The sequence shown here is derived from an EMBL/GenBank/DDBJ whole genome shotgun (WGS) entry which is preliminary data.</text>
</comment>
<dbReference type="Proteomes" id="UP000232188">
    <property type="component" value="Unassembled WGS sequence"/>
</dbReference>
<sequence>MKTLKWILGISGAFALFLVITFYSEVPKYEYQPAQLHSDFDTYYKEKLQISLSKKARPGNEEKLVRYSPGKTEAAILYIHGFGASRAEGEEVTDKLAKDLKTNLYYLRLPGHGTNLEDHRDTRFDQILQDAETSFLETEKLGKKTILIGTSMGGLIATYLAAKYPEKVQVLILASPFYDFTNPFGGLYQFSWGKEFAHLLLGKIRKSTEEQRKDPSSAFWYRDQYLAAVQNVSDMREFVLNSDPFSQITSPVLMFYYYKNDQEQDKSASVKSMLNAFDKIQKNGKANPLNKAVRLEIGDHVLFSKYMVSDKERILKESEDFIRKVLPEIK</sequence>
<reference evidence="5 6" key="1">
    <citation type="submission" date="2017-07" db="EMBL/GenBank/DDBJ databases">
        <title>Leptospira spp. isolated from tropical soils.</title>
        <authorList>
            <person name="Thibeaux R."/>
            <person name="Iraola G."/>
            <person name="Ferres I."/>
            <person name="Bierque E."/>
            <person name="Girault D."/>
            <person name="Soupe-Gilbert M.-E."/>
            <person name="Picardeau M."/>
            <person name="Goarant C."/>
        </authorList>
    </citation>
    <scope>NUCLEOTIDE SEQUENCE [LARGE SCALE GENOMIC DNA]</scope>
    <source>
        <strain evidence="3 6">FH2-B-C1</strain>
        <strain evidence="4 5">FH2-B-D1</strain>
    </source>
</reference>
<dbReference type="InterPro" id="IPR022742">
    <property type="entry name" value="Hydrolase_4"/>
</dbReference>
<evidence type="ECO:0000313" key="5">
    <source>
        <dbReference type="Proteomes" id="UP000232149"/>
    </source>
</evidence>
<dbReference type="InterPro" id="IPR050266">
    <property type="entry name" value="AB_hydrolase_sf"/>
</dbReference>
<protein>
    <recommendedName>
        <fullName evidence="2">Serine aminopeptidase S33 domain-containing protein</fullName>
    </recommendedName>
</protein>
<dbReference type="EMBL" id="NPDV01000008">
    <property type="protein sequence ID" value="PJZ53334.1"/>
    <property type="molecule type" value="Genomic_DNA"/>
</dbReference>
<dbReference type="GO" id="GO:0016020">
    <property type="term" value="C:membrane"/>
    <property type="evidence" value="ECO:0007669"/>
    <property type="project" value="TreeGrafter"/>
</dbReference>
<evidence type="ECO:0000313" key="6">
    <source>
        <dbReference type="Proteomes" id="UP000232188"/>
    </source>
</evidence>
<gene>
    <name evidence="4" type="ORF">CH376_00050</name>
    <name evidence="3" type="ORF">CH380_11060</name>
</gene>
<dbReference type="InterPro" id="IPR029058">
    <property type="entry name" value="AB_hydrolase_fold"/>
</dbReference>
<organism evidence="3 6">
    <name type="scientific">Leptospira adleri</name>
    <dbReference type="NCBI Taxonomy" id="2023186"/>
    <lineage>
        <taxon>Bacteria</taxon>
        <taxon>Pseudomonadati</taxon>
        <taxon>Spirochaetota</taxon>
        <taxon>Spirochaetia</taxon>
        <taxon>Leptospirales</taxon>
        <taxon>Leptospiraceae</taxon>
        <taxon>Leptospira</taxon>
    </lineage>
</organism>
<dbReference type="Proteomes" id="UP000232149">
    <property type="component" value="Unassembled WGS sequence"/>
</dbReference>
<dbReference type="AlphaFoldDB" id="A0A2M9YP61"/>